<feature type="region of interest" description="Disordered" evidence="1">
    <location>
        <begin position="176"/>
        <end position="215"/>
    </location>
</feature>
<proteinExistence type="predicted"/>
<accession>A0A226D1C6</accession>
<feature type="region of interest" description="Disordered" evidence="1">
    <location>
        <begin position="82"/>
        <end position="139"/>
    </location>
</feature>
<organism evidence="2 3">
    <name type="scientific">Folsomia candida</name>
    <name type="common">Springtail</name>
    <dbReference type="NCBI Taxonomy" id="158441"/>
    <lineage>
        <taxon>Eukaryota</taxon>
        <taxon>Metazoa</taxon>
        <taxon>Ecdysozoa</taxon>
        <taxon>Arthropoda</taxon>
        <taxon>Hexapoda</taxon>
        <taxon>Collembola</taxon>
        <taxon>Entomobryomorpha</taxon>
        <taxon>Isotomoidea</taxon>
        <taxon>Isotomidae</taxon>
        <taxon>Proisotominae</taxon>
        <taxon>Folsomia</taxon>
    </lineage>
</organism>
<feature type="compositionally biased region" description="Low complexity" evidence="1">
    <location>
        <begin position="94"/>
        <end position="105"/>
    </location>
</feature>
<evidence type="ECO:0000313" key="2">
    <source>
        <dbReference type="EMBL" id="OXA38096.1"/>
    </source>
</evidence>
<feature type="compositionally biased region" description="Pro residues" evidence="1">
    <location>
        <begin position="194"/>
        <end position="211"/>
    </location>
</feature>
<feature type="region of interest" description="Disordered" evidence="1">
    <location>
        <begin position="15"/>
        <end position="38"/>
    </location>
</feature>
<evidence type="ECO:0000256" key="1">
    <source>
        <dbReference type="SAM" id="MobiDB-lite"/>
    </source>
</evidence>
<reference evidence="2 3" key="1">
    <citation type="submission" date="2015-12" db="EMBL/GenBank/DDBJ databases">
        <title>The genome of Folsomia candida.</title>
        <authorList>
            <person name="Faddeeva A."/>
            <person name="Derks M.F."/>
            <person name="Anvar Y."/>
            <person name="Smit S."/>
            <person name="Van Straalen N."/>
            <person name="Roelofs D."/>
        </authorList>
    </citation>
    <scope>NUCLEOTIDE SEQUENCE [LARGE SCALE GENOMIC DNA]</scope>
    <source>
        <strain evidence="2 3">VU population</strain>
        <tissue evidence="2">Whole body</tissue>
    </source>
</reference>
<dbReference type="Proteomes" id="UP000198287">
    <property type="component" value="Unassembled WGS sequence"/>
</dbReference>
<dbReference type="OrthoDB" id="423313at2759"/>
<feature type="compositionally biased region" description="Polar residues" evidence="1">
    <location>
        <begin position="15"/>
        <end position="35"/>
    </location>
</feature>
<sequence length="359" mass="37684">MSSSSEQRAVIYVESGTSLRSSTTTMLEKSASNSVPHHPGSNYVIKIQIGEEPMLGLMSHPVRIDVSSTSGRPLVSLKQKVEQHHNCPCEEESSSSSSGQSSPRSDMTPPPRMNINLGGSSGGNRFGSETSESDTESDISAEFRPLSCQAAQFALREICEADSPSPPLLPRSIMKKVKVGSGGGGGGEDDKIAVPPPLPESKAPILPPPPSSAQLDGQVEQIHTVQNTAGVNATVAESSAAKQPEAPTNILGAIMTLSESMALKRAQKAAAEAVLEHQAGKQSFATHKVVVMDESGFHVNEMVGFSRSPASLTPNNKGATKDAAAEESLSNFAGVRDIFSRRAGEGTKQILSDRGTIRG</sequence>
<comment type="caution">
    <text evidence="2">The sequence shown here is derived from an EMBL/GenBank/DDBJ whole genome shotgun (WGS) entry which is preliminary data.</text>
</comment>
<protein>
    <submittedName>
        <fullName evidence="2">Uncharacterized protein</fullName>
    </submittedName>
</protein>
<dbReference type="EMBL" id="LNIX01000048">
    <property type="protein sequence ID" value="OXA38096.1"/>
    <property type="molecule type" value="Genomic_DNA"/>
</dbReference>
<name>A0A226D1C6_FOLCA</name>
<dbReference type="AlphaFoldDB" id="A0A226D1C6"/>
<keyword evidence="3" id="KW-1185">Reference proteome</keyword>
<evidence type="ECO:0000313" key="3">
    <source>
        <dbReference type="Proteomes" id="UP000198287"/>
    </source>
</evidence>
<gene>
    <name evidence="2" type="ORF">Fcan01_27148</name>
</gene>